<dbReference type="HOGENOM" id="CLU_067287_5_0_6"/>
<reference evidence="6 7" key="1">
    <citation type="submission" date="2006-03" db="EMBL/GenBank/DDBJ databases">
        <title>Complete sequence of Shewanella denitrificans OS217.</title>
        <authorList>
            <consortium name="US DOE Joint Genome Institute"/>
            <person name="Copeland A."/>
            <person name="Lucas S."/>
            <person name="Lapidus A."/>
            <person name="Barry K."/>
            <person name="Detter J.C."/>
            <person name="Glavina del Rio T."/>
            <person name="Hammon N."/>
            <person name="Israni S."/>
            <person name="Dalin E."/>
            <person name="Tice H."/>
            <person name="Pitluck S."/>
            <person name="Brettin T."/>
            <person name="Bruce D."/>
            <person name="Han C."/>
            <person name="Tapia R."/>
            <person name="Gilna P."/>
            <person name="Kiss H."/>
            <person name="Schmutz J."/>
            <person name="Larimer F."/>
            <person name="Land M."/>
            <person name="Hauser L."/>
            <person name="Kyrpides N."/>
            <person name="Lykidis A."/>
            <person name="Richardson P."/>
        </authorList>
    </citation>
    <scope>NUCLEOTIDE SEQUENCE [LARGE SCALE GENOMIC DNA]</scope>
    <source>
        <strain evidence="7">OS217 / ATCC BAA-1090 / DSM 15013</strain>
    </source>
</reference>
<evidence type="ECO:0000256" key="4">
    <source>
        <dbReference type="HAMAP-Rule" id="MF_00951"/>
    </source>
</evidence>
<dbReference type="PANTHER" id="PTHR30265:SF7">
    <property type="entry name" value="TRANSCRIPTION ANTITERMINATION PROTEIN RFAH"/>
    <property type="match status" value="1"/>
</dbReference>
<dbReference type="InterPro" id="IPR008991">
    <property type="entry name" value="Translation_prot_SH3-like_sf"/>
</dbReference>
<organism evidence="6 7">
    <name type="scientific">Shewanella denitrificans (strain OS217 / ATCC BAA-1090 / DSM 15013)</name>
    <dbReference type="NCBI Taxonomy" id="318161"/>
    <lineage>
        <taxon>Bacteria</taxon>
        <taxon>Pseudomonadati</taxon>
        <taxon>Pseudomonadota</taxon>
        <taxon>Gammaproteobacteria</taxon>
        <taxon>Alteromonadales</taxon>
        <taxon>Shewanellaceae</taxon>
        <taxon>Shewanella</taxon>
    </lineage>
</organism>
<name>Q12KS5_SHEDO</name>
<accession>Q12KS5</accession>
<dbReference type="SMART" id="SM00738">
    <property type="entry name" value="NGN"/>
    <property type="match status" value="1"/>
</dbReference>
<gene>
    <name evidence="4" type="primary">rfaH</name>
    <name evidence="6" type="ordered locus">Sden_2672</name>
</gene>
<evidence type="ECO:0000256" key="2">
    <source>
        <dbReference type="ARBA" id="ARBA00023015"/>
    </source>
</evidence>
<dbReference type="STRING" id="318161.Sden_2672"/>
<dbReference type="InterPro" id="IPR010215">
    <property type="entry name" value="Transcription_antiterm_RfaH"/>
</dbReference>
<evidence type="ECO:0000256" key="3">
    <source>
        <dbReference type="ARBA" id="ARBA00023163"/>
    </source>
</evidence>
<dbReference type="GO" id="GO:0003677">
    <property type="term" value="F:DNA binding"/>
    <property type="evidence" value="ECO:0007669"/>
    <property type="project" value="UniProtKB-UniRule"/>
</dbReference>
<comment type="function">
    <text evidence="4">Enhances distal genes transcription elongation in a specialized subset of operons that encode extracytoplasmic components.</text>
</comment>
<dbReference type="GO" id="GO:0006354">
    <property type="term" value="P:DNA-templated transcription elongation"/>
    <property type="evidence" value="ECO:0007669"/>
    <property type="project" value="InterPro"/>
</dbReference>
<keyword evidence="4" id="KW-0238">DNA-binding</keyword>
<dbReference type="NCBIfam" id="TIGR01955">
    <property type="entry name" value="RfaH"/>
    <property type="match status" value="1"/>
</dbReference>
<dbReference type="InterPro" id="IPR036735">
    <property type="entry name" value="NGN_dom_sf"/>
</dbReference>
<dbReference type="Pfam" id="PF02357">
    <property type="entry name" value="NusG"/>
    <property type="match status" value="1"/>
</dbReference>
<dbReference type="HAMAP" id="MF_00951">
    <property type="entry name" value="RfaH"/>
    <property type="match status" value="1"/>
</dbReference>
<keyword evidence="3 4" id="KW-0804">Transcription</keyword>
<dbReference type="NCBIfam" id="NF006534">
    <property type="entry name" value="PRK09014.1"/>
    <property type="match status" value="1"/>
</dbReference>
<dbReference type="Gene3D" id="3.30.70.940">
    <property type="entry name" value="NusG, N-terminal domain"/>
    <property type="match status" value="1"/>
</dbReference>
<evidence type="ECO:0000313" key="6">
    <source>
        <dbReference type="EMBL" id="ABE55951.1"/>
    </source>
</evidence>
<dbReference type="CDD" id="cd06091">
    <property type="entry name" value="KOW_NusG"/>
    <property type="match status" value="1"/>
</dbReference>
<dbReference type="InterPro" id="IPR006645">
    <property type="entry name" value="NGN-like_dom"/>
</dbReference>
<dbReference type="InterPro" id="IPR043425">
    <property type="entry name" value="NusG-like"/>
</dbReference>
<sequence length="166" mass="18969">MKAWYLLYCKPKSELRAQQNLALQQVESYLPVIKEQKTARGKTKVVEVPLFPNYLFIHFDPTEFSVNTIHSTRGASRIIGCKELMTPINDAIIAEIKHRVGNHQVELQPELVKGDRVRFIQGPFADLDAIFEEHNGDKRCHVLFTIMGQQKSLQVNLDQIAPNGEE</sequence>
<dbReference type="PANTHER" id="PTHR30265">
    <property type="entry name" value="RHO-INTERACTING TRANSCRIPTION TERMINATION FACTOR NUSG"/>
    <property type="match status" value="1"/>
</dbReference>
<dbReference type="KEGG" id="sdn:Sden_2672"/>
<evidence type="ECO:0000259" key="5">
    <source>
        <dbReference type="SMART" id="SM00738"/>
    </source>
</evidence>
<dbReference type="AlphaFoldDB" id="Q12KS5"/>
<keyword evidence="2 4" id="KW-0805">Transcription regulation</keyword>
<proteinExistence type="inferred from homology"/>
<keyword evidence="1 4" id="KW-0889">Transcription antitermination</keyword>
<dbReference type="GO" id="GO:0001073">
    <property type="term" value="F:transcription antitermination factor activity, DNA binding"/>
    <property type="evidence" value="ECO:0007669"/>
    <property type="project" value="UniProtKB-UniRule"/>
</dbReference>
<dbReference type="Proteomes" id="UP000001982">
    <property type="component" value="Chromosome"/>
</dbReference>
<evidence type="ECO:0000313" key="7">
    <source>
        <dbReference type="Proteomes" id="UP000001982"/>
    </source>
</evidence>
<keyword evidence="7" id="KW-1185">Reference proteome</keyword>
<dbReference type="SUPFAM" id="SSF82679">
    <property type="entry name" value="N-utilization substance G protein NusG, N-terminal domain"/>
    <property type="match status" value="1"/>
</dbReference>
<dbReference type="OrthoDB" id="9790639at2"/>
<dbReference type="RefSeq" id="WP_011497102.1">
    <property type="nucleotide sequence ID" value="NC_007954.1"/>
</dbReference>
<dbReference type="CDD" id="cd09892">
    <property type="entry name" value="NGN_SP_RfaH"/>
    <property type="match status" value="1"/>
</dbReference>
<feature type="domain" description="NusG-like N-terminal" evidence="5">
    <location>
        <begin position="1"/>
        <end position="100"/>
    </location>
</feature>
<protein>
    <recommendedName>
        <fullName evidence="4">Transcription antitermination protein RfaH</fullName>
    </recommendedName>
</protein>
<comment type="similarity">
    <text evidence="4">Belongs to the RfaH family.</text>
</comment>
<dbReference type="GO" id="GO:0005829">
    <property type="term" value="C:cytosol"/>
    <property type="evidence" value="ECO:0007669"/>
    <property type="project" value="TreeGrafter"/>
</dbReference>
<dbReference type="EMBL" id="CP000302">
    <property type="protein sequence ID" value="ABE55951.1"/>
    <property type="molecule type" value="Genomic_DNA"/>
</dbReference>
<dbReference type="eggNOG" id="COG0250">
    <property type="taxonomic scope" value="Bacteria"/>
</dbReference>
<dbReference type="SUPFAM" id="SSF50104">
    <property type="entry name" value="Translation proteins SH3-like domain"/>
    <property type="match status" value="1"/>
</dbReference>
<comment type="subunit">
    <text evidence="4">Interacts with both the nontemplate DNA and the RNA polymerase (RNAP).</text>
</comment>
<evidence type="ECO:0000256" key="1">
    <source>
        <dbReference type="ARBA" id="ARBA00022814"/>
    </source>
</evidence>